<organism evidence="3 4">
    <name type="scientific">Rickenella mellea</name>
    <dbReference type="NCBI Taxonomy" id="50990"/>
    <lineage>
        <taxon>Eukaryota</taxon>
        <taxon>Fungi</taxon>
        <taxon>Dikarya</taxon>
        <taxon>Basidiomycota</taxon>
        <taxon>Agaricomycotina</taxon>
        <taxon>Agaricomycetes</taxon>
        <taxon>Hymenochaetales</taxon>
        <taxon>Rickenellaceae</taxon>
        <taxon>Rickenella</taxon>
    </lineage>
</organism>
<evidence type="ECO:0000313" key="3">
    <source>
        <dbReference type="EMBL" id="TDL23859.1"/>
    </source>
</evidence>
<feature type="region of interest" description="Disordered" evidence="1">
    <location>
        <begin position="236"/>
        <end position="255"/>
    </location>
</feature>
<dbReference type="Proteomes" id="UP000294933">
    <property type="component" value="Unassembled WGS sequence"/>
</dbReference>
<proteinExistence type="predicted"/>
<evidence type="ECO:0000256" key="1">
    <source>
        <dbReference type="SAM" id="MobiDB-lite"/>
    </source>
</evidence>
<evidence type="ECO:0000313" key="2">
    <source>
        <dbReference type="EMBL" id="TDL13756.1"/>
    </source>
</evidence>
<dbReference type="VEuPathDB" id="FungiDB:BD410DRAFT_734928"/>
<feature type="compositionally biased region" description="Acidic residues" evidence="1">
    <location>
        <begin position="236"/>
        <end position="247"/>
    </location>
</feature>
<reference evidence="3 4" key="1">
    <citation type="submission" date="2018-06" db="EMBL/GenBank/DDBJ databases">
        <title>A transcriptomic atlas of mushroom development highlights an independent origin of complex multicellularity.</title>
        <authorList>
            <consortium name="DOE Joint Genome Institute"/>
            <person name="Krizsan K."/>
            <person name="Almasi E."/>
            <person name="Merenyi Z."/>
            <person name="Sahu N."/>
            <person name="Viragh M."/>
            <person name="Koszo T."/>
            <person name="Mondo S."/>
            <person name="Kiss B."/>
            <person name="Balint B."/>
            <person name="Kues U."/>
            <person name="Barry K."/>
            <person name="Hegedus J.C."/>
            <person name="Henrissat B."/>
            <person name="Johnson J."/>
            <person name="Lipzen A."/>
            <person name="Ohm R."/>
            <person name="Nagy I."/>
            <person name="Pangilinan J."/>
            <person name="Yan J."/>
            <person name="Xiong Y."/>
            <person name="Grigoriev I.V."/>
            <person name="Hibbett D.S."/>
            <person name="Nagy L.G."/>
        </authorList>
    </citation>
    <scope>NUCLEOTIDE SEQUENCE [LARGE SCALE GENOMIC DNA]</scope>
    <source>
        <strain evidence="3 4">SZMC22713</strain>
    </source>
</reference>
<accession>A0A4Y7QAG5</accession>
<dbReference type="EMBL" id="ML170169">
    <property type="protein sequence ID" value="TDL23859.1"/>
    <property type="molecule type" value="Genomic_DNA"/>
</dbReference>
<protein>
    <submittedName>
        <fullName evidence="3">Uncharacterized protein</fullName>
    </submittedName>
</protein>
<dbReference type="OrthoDB" id="3268409at2759"/>
<evidence type="ECO:0000313" key="4">
    <source>
        <dbReference type="Proteomes" id="UP000294933"/>
    </source>
</evidence>
<sequence length="821" mass="91423">MAEYSAGQLEALSNIKTILENAGLSSVDLDISQGRSAHASDIVESGGTSSPSPQTVLQYIPPRATVYNESQIGIRLNQINRKSYASALANHPEGSVVEYPETGQLGGEAVAHRFKINPREFVHPKVNIQYALGDEHGGRTGVKCHLISDPPAPVLCTKTTYKCKGTKQCEFAAIQDDNTSHSFVEGTPSKSFSTQHQSNDTSWSAAQEVFYKTLALFTTLQHYGCAFEADPLDSSGDLDDLSDDEDSVGSQETGPCHGELLMRKDKYGRAIIECQHRRKGHKAHLRLGNLGEYDLTYLSALFNNDKLIIDELECKAQSAGYGPRIPCTISVPATCKRQNCSEWHRLPSGWLDRGKLQRDTKCNTVFEFYTPDNLDEHPYVLVVCRNPHTHAPPAPVKTPPFYLGVFKKLLISLDWKLADATPRRILLDSGFMLGLRAHLGWGATRDPMLSDLHPSLANLDHIRRIIHDLREQIFPAGTGMAGAENLCEEHSKLPLEERYVRIAEQIHIGGFVEESIRIVVCMSPPMSHYLMAAKRVSIDTSFKRVHGWEEFEIEVWHNASNRSLVVCRAFVTSQSAEAHFKLFKRIFSIAEADTGIAVRFRHIHGEGFDSWIADAHKGQALGLGMFCQWLCRDETTVCSDEPPRQLQDLTQYEHLARFYRLCITHFKRKIRELRSSITPEVQVAMLSLSSAEVHPDLQGAFATIRAGGKKANAWLDDKLTGSKFAFPAIYQPVSKIPIEVWRASPATTNGNEQAHRGINRDGVNLTLLAGIMRGMQYDARAIKSIVSFAEVGIHSRDQTSTHFYRTSRAVGRQGSSFSSEP</sequence>
<dbReference type="EMBL" id="ML170472">
    <property type="protein sequence ID" value="TDL13756.1"/>
    <property type="molecule type" value="Genomic_DNA"/>
</dbReference>
<name>A0A4Y7QAG5_9AGAM</name>
<keyword evidence="4" id="KW-1185">Reference proteome</keyword>
<dbReference type="VEuPathDB" id="FungiDB:BD410DRAFT_720612"/>
<gene>
    <name evidence="3" type="ORF">BD410DRAFT_720612</name>
    <name evidence="2" type="ORF">BD410DRAFT_734928</name>
</gene>
<dbReference type="AlphaFoldDB" id="A0A4Y7QAG5"/>